<dbReference type="Proteomes" id="UP000054558">
    <property type="component" value="Unassembled WGS sequence"/>
</dbReference>
<proteinExistence type="predicted"/>
<evidence type="ECO:0000313" key="2">
    <source>
        <dbReference type="EMBL" id="GAQ91120.1"/>
    </source>
</evidence>
<protein>
    <recommendedName>
        <fullName evidence="4">Apple domain-containing protein</fullName>
    </recommendedName>
</protein>
<evidence type="ECO:0008006" key="4">
    <source>
        <dbReference type="Google" id="ProtNLM"/>
    </source>
</evidence>
<evidence type="ECO:0000313" key="3">
    <source>
        <dbReference type="Proteomes" id="UP000054558"/>
    </source>
</evidence>
<keyword evidence="3" id="KW-1185">Reference proteome</keyword>
<dbReference type="AlphaFoldDB" id="A0A1Y1IJV8"/>
<reference evidence="2 3" key="1">
    <citation type="journal article" date="2014" name="Nat. Commun.">
        <title>Klebsormidium flaccidum genome reveals primary factors for plant terrestrial adaptation.</title>
        <authorList>
            <person name="Hori K."/>
            <person name="Maruyama F."/>
            <person name="Fujisawa T."/>
            <person name="Togashi T."/>
            <person name="Yamamoto N."/>
            <person name="Seo M."/>
            <person name="Sato S."/>
            <person name="Yamada T."/>
            <person name="Mori H."/>
            <person name="Tajima N."/>
            <person name="Moriyama T."/>
            <person name="Ikeuchi M."/>
            <person name="Watanabe M."/>
            <person name="Wada H."/>
            <person name="Kobayashi K."/>
            <person name="Saito M."/>
            <person name="Masuda T."/>
            <person name="Sasaki-Sekimoto Y."/>
            <person name="Mashiguchi K."/>
            <person name="Awai K."/>
            <person name="Shimojima M."/>
            <person name="Masuda S."/>
            <person name="Iwai M."/>
            <person name="Nobusawa T."/>
            <person name="Narise T."/>
            <person name="Kondo S."/>
            <person name="Saito H."/>
            <person name="Sato R."/>
            <person name="Murakawa M."/>
            <person name="Ihara Y."/>
            <person name="Oshima-Yamada Y."/>
            <person name="Ohtaka K."/>
            <person name="Satoh M."/>
            <person name="Sonobe K."/>
            <person name="Ishii M."/>
            <person name="Ohtani R."/>
            <person name="Kanamori-Sato M."/>
            <person name="Honoki R."/>
            <person name="Miyazaki D."/>
            <person name="Mochizuki H."/>
            <person name="Umetsu J."/>
            <person name="Higashi K."/>
            <person name="Shibata D."/>
            <person name="Kamiya Y."/>
            <person name="Sato N."/>
            <person name="Nakamura Y."/>
            <person name="Tabata S."/>
            <person name="Ida S."/>
            <person name="Kurokawa K."/>
            <person name="Ohta H."/>
        </authorList>
    </citation>
    <scope>NUCLEOTIDE SEQUENCE [LARGE SCALE GENOMIC DNA]</scope>
    <source>
        <strain evidence="2 3">NIES-2285</strain>
    </source>
</reference>
<accession>A0A1Y1IJV8</accession>
<gene>
    <name evidence="2" type="ORF">KFL_007300060</name>
</gene>
<feature type="region of interest" description="Disordered" evidence="1">
    <location>
        <begin position="185"/>
        <end position="240"/>
    </location>
</feature>
<evidence type="ECO:0000256" key="1">
    <source>
        <dbReference type="SAM" id="MobiDB-lite"/>
    </source>
</evidence>
<feature type="compositionally biased region" description="Pro residues" evidence="1">
    <location>
        <begin position="189"/>
        <end position="203"/>
    </location>
</feature>
<dbReference type="EMBL" id="DF237679">
    <property type="protein sequence ID" value="GAQ91120.1"/>
    <property type="molecule type" value="Genomic_DNA"/>
</dbReference>
<organism evidence="2 3">
    <name type="scientific">Klebsormidium nitens</name>
    <name type="common">Green alga</name>
    <name type="synonym">Ulothrix nitens</name>
    <dbReference type="NCBI Taxonomy" id="105231"/>
    <lineage>
        <taxon>Eukaryota</taxon>
        <taxon>Viridiplantae</taxon>
        <taxon>Streptophyta</taxon>
        <taxon>Klebsormidiophyceae</taxon>
        <taxon>Klebsormidiales</taxon>
        <taxon>Klebsormidiaceae</taxon>
        <taxon>Klebsormidium</taxon>
    </lineage>
</organism>
<sequence>MNNLYYPGPTAPTLPYTYIVQPNADYYLNDIRPSDGPMDAPTCGYLTYSNTDAPACETRCDAAAGCAGFVHVADVNCCFLKGRMDSPTANTRTIAHLKTGLPGYVVAYGKDNPGNDIFPSAGAPTNAALCGDVATVESIGACIARCDNEAACVGIAHCADHDCCYLKSTLGPENANTRVAMLRKTALATPPPTTRPPTPPPTTAPARKTGGGGGGAGLKNWKDGDNRWTQSAEPPPGVRERLSEVRGICVADFTAEMLRGLYGASGALSQLREIRLSGRRVTAPVKNTWDKEGAGIATGGKEYQIGIESRGCVQCGASVAAQCRLQLAAGTAYVERYTSQAWQNFGSSPRFL</sequence>
<name>A0A1Y1IJV8_KLENI</name>